<organism evidence="1 2">
    <name type="scientific">Holotrichia oblita</name>
    <name type="common">Chafer beetle</name>
    <dbReference type="NCBI Taxonomy" id="644536"/>
    <lineage>
        <taxon>Eukaryota</taxon>
        <taxon>Metazoa</taxon>
        <taxon>Ecdysozoa</taxon>
        <taxon>Arthropoda</taxon>
        <taxon>Hexapoda</taxon>
        <taxon>Insecta</taxon>
        <taxon>Pterygota</taxon>
        <taxon>Neoptera</taxon>
        <taxon>Endopterygota</taxon>
        <taxon>Coleoptera</taxon>
        <taxon>Polyphaga</taxon>
        <taxon>Scarabaeiformia</taxon>
        <taxon>Scarabaeidae</taxon>
        <taxon>Melolonthinae</taxon>
        <taxon>Holotrichia</taxon>
    </lineage>
</organism>
<evidence type="ECO:0000313" key="2">
    <source>
        <dbReference type="Proteomes" id="UP001056778"/>
    </source>
</evidence>
<sequence>MWIVDSSLSYFQKFCVNVIKAGRVPRHVAFIMDGNRRYATKSNMKKVEGHVRGFDKLAQTLQWCFELGIQEVTVYAFSIENFKRSQEEVDYLMELAREKFSKLHEEKEKLMQDGICIRVIGNLTLLPDDIRKLMAEAMFMTKDNNRLFLNVAFAYTSKDELTTAVKTVIEGVELDLIDPSDINEQLISHCLFTNCSPDPDLLVRTSGEQSSIQDIQLRGD</sequence>
<reference evidence="1" key="1">
    <citation type="submission" date="2022-04" db="EMBL/GenBank/DDBJ databases">
        <title>Chromosome-scale genome assembly of Holotrichia oblita Faldermann.</title>
        <authorList>
            <person name="Rongchong L."/>
        </authorList>
    </citation>
    <scope>NUCLEOTIDE SEQUENCE</scope>
    <source>
        <strain evidence="1">81SQS9</strain>
    </source>
</reference>
<dbReference type="Proteomes" id="UP001056778">
    <property type="component" value="Chromosome 8"/>
</dbReference>
<comment type="caution">
    <text evidence="1">The sequence shown here is derived from an EMBL/GenBank/DDBJ whole genome shotgun (WGS) entry which is preliminary data.</text>
</comment>
<gene>
    <name evidence="1" type="ORF">MML48_8g00002502</name>
</gene>
<accession>A0ACB9SNJ4</accession>
<name>A0ACB9SNJ4_HOLOL</name>
<proteinExistence type="predicted"/>
<keyword evidence="2" id="KW-1185">Reference proteome</keyword>
<evidence type="ECO:0000313" key="1">
    <source>
        <dbReference type="EMBL" id="KAI4456746.1"/>
    </source>
</evidence>
<dbReference type="EMBL" id="CM043022">
    <property type="protein sequence ID" value="KAI4456746.1"/>
    <property type="molecule type" value="Genomic_DNA"/>
</dbReference>
<protein>
    <submittedName>
        <fullName evidence="1">Dehydrodolichyl diphosphate synthase family member</fullName>
    </submittedName>
</protein>